<dbReference type="GO" id="GO:0008270">
    <property type="term" value="F:zinc ion binding"/>
    <property type="evidence" value="ECO:0007669"/>
    <property type="project" value="InterPro"/>
</dbReference>
<dbReference type="GO" id="GO:1990077">
    <property type="term" value="C:primosome complex"/>
    <property type="evidence" value="ECO:0007669"/>
    <property type="project" value="UniProtKB-KW"/>
</dbReference>
<gene>
    <name evidence="9" type="ORF">SAMN05660686_00366</name>
</gene>
<keyword evidence="1" id="KW-0240">DNA-directed RNA polymerase</keyword>
<keyword evidence="5" id="KW-0235">DNA replication</keyword>
<dbReference type="GO" id="GO:0003677">
    <property type="term" value="F:DNA binding"/>
    <property type="evidence" value="ECO:0007669"/>
    <property type="project" value="InterPro"/>
</dbReference>
<dbReference type="SUPFAM" id="SSF57783">
    <property type="entry name" value="Zinc beta-ribbon"/>
    <property type="match status" value="1"/>
</dbReference>
<dbReference type="AlphaFoldDB" id="A0A8G2BEV7"/>
<evidence type="ECO:0000256" key="6">
    <source>
        <dbReference type="ARBA" id="ARBA00023163"/>
    </source>
</evidence>
<feature type="domain" description="DUF7146" evidence="8">
    <location>
        <begin position="102"/>
        <end position="202"/>
    </location>
</feature>
<keyword evidence="6" id="KW-0804">Transcription</keyword>
<dbReference type="InterPro" id="IPR055570">
    <property type="entry name" value="DUF7146"/>
</dbReference>
<evidence type="ECO:0000256" key="1">
    <source>
        <dbReference type="ARBA" id="ARBA00022478"/>
    </source>
</evidence>
<dbReference type="GO" id="GO:0006269">
    <property type="term" value="P:DNA replication, synthesis of primer"/>
    <property type="evidence" value="ECO:0007669"/>
    <property type="project" value="UniProtKB-KW"/>
</dbReference>
<evidence type="ECO:0000313" key="9">
    <source>
        <dbReference type="EMBL" id="SDF12675.1"/>
    </source>
</evidence>
<dbReference type="InterPro" id="IPR006171">
    <property type="entry name" value="TOPRIM_dom"/>
</dbReference>
<dbReference type="EMBL" id="FNBW01000001">
    <property type="protein sequence ID" value="SDF12675.1"/>
    <property type="molecule type" value="Genomic_DNA"/>
</dbReference>
<name>A0A8G2BEV7_9PROT</name>
<evidence type="ECO:0000259" key="8">
    <source>
        <dbReference type="Pfam" id="PF23639"/>
    </source>
</evidence>
<keyword evidence="2" id="KW-0639">Primosome</keyword>
<organism evidence="9 10">
    <name type="scientific">Thalassobaculum litoreum DSM 18839</name>
    <dbReference type="NCBI Taxonomy" id="1123362"/>
    <lineage>
        <taxon>Bacteria</taxon>
        <taxon>Pseudomonadati</taxon>
        <taxon>Pseudomonadota</taxon>
        <taxon>Alphaproteobacteria</taxon>
        <taxon>Rhodospirillales</taxon>
        <taxon>Thalassobaculaceae</taxon>
        <taxon>Thalassobaculum</taxon>
    </lineage>
</organism>
<keyword evidence="4" id="KW-0548">Nucleotidyltransferase</keyword>
<comment type="caution">
    <text evidence="9">The sequence shown here is derived from an EMBL/GenBank/DDBJ whole genome shotgun (WGS) entry which is preliminary data.</text>
</comment>
<evidence type="ECO:0000313" key="10">
    <source>
        <dbReference type="Proteomes" id="UP000198615"/>
    </source>
</evidence>
<protein>
    <submittedName>
        <fullName evidence="9">Toprim domain-containing protein</fullName>
    </submittedName>
</protein>
<dbReference type="CDD" id="cd01029">
    <property type="entry name" value="TOPRIM_primases"/>
    <property type="match status" value="1"/>
</dbReference>
<dbReference type="Pfam" id="PF23639">
    <property type="entry name" value="DUF7146"/>
    <property type="match status" value="1"/>
</dbReference>
<dbReference type="Proteomes" id="UP000198615">
    <property type="component" value="Unassembled WGS sequence"/>
</dbReference>
<dbReference type="Pfam" id="PF13362">
    <property type="entry name" value="Toprim_3"/>
    <property type="match status" value="1"/>
</dbReference>
<proteinExistence type="predicted"/>
<accession>A0A8G2BEV7</accession>
<reference evidence="9 10" key="1">
    <citation type="submission" date="2016-10" db="EMBL/GenBank/DDBJ databases">
        <authorList>
            <person name="Varghese N."/>
            <person name="Submissions S."/>
        </authorList>
    </citation>
    <scope>NUCLEOTIDE SEQUENCE [LARGE SCALE GENOMIC DNA]</scope>
    <source>
        <strain evidence="9 10">DSM 18839</strain>
    </source>
</reference>
<sequence>MTEHRWQLMDAAALAAAIGGRKAGGGWIARCPAHEDRTPSLSIREAGDGTVLVHCHAGCGQARVVSTLRSRGLWPETCHRLGMRSPPVSVPSRQTDPKNSARVKAALSIWRSSKPFEGSLVGAYLASRGLHVSPISRLRFHASLKHPSGSAWPAMVALVTRGPDDTAIAIHRTFLARDGVGKAPIDPPKMMLGPCRGGTVRLAELREPLMIGEGIETCLAAMQATGNAAWAALSTSGLRTLNLPDGVQDIVVLADGDDPGEAAALDCARRWKREGRKVRIARPPRGQDFNDLLLAGTPGFEERIS</sequence>
<evidence type="ECO:0000256" key="4">
    <source>
        <dbReference type="ARBA" id="ARBA00022695"/>
    </source>
</evidence>
<dbReference type="InterPro" id="IPR034154">
    <property type="entry name" value="TOPRIM_DnaG/twinkle"/>
</dbReference>
<evidence type="ECO:0000256" key="3">
    <source>
        <dbReference type="ARBA" id="ARBA00022679"/>
    </source>
</evidence>
<dbReference type="SUPFAM" id="SSF56731">
    <property type="entry name" value="DNA primase core"/>
    <property type="match status" value="1"/>
</dbReference>
<dbReference type="Gene3D" id="3.90.580.10">
    <property type="entry name" value="Zinc finger, CHC2-type domain"/>
    <property type="match status" value="1"/>
</dbReference>
<dbReference type="InterPro" id="IPR036977">
    <property type="entry name" value="DNA_primase_Znf_CHC2"/>
</dbReference>
<keyword evidence="3" id="KW-0808">Transferase</keyword>
<dbReference type="GO" id="GO:0016779">
    <property type="term" value="F:nucleotidyltransferase activity"/>
    <property type="evidence" value="ECO:0007669"/>
    <property type="project" value="UniProtKB-KW"/>
</dbReference>
<evidence type="ECO:0000259" key="7">
    <source>
        <dbReference type="Pfam" id="PF13362"/>
    </source>
</evidence>
<evidence type="ECO:0000256" key="5">
    <source>
        <dbReference type="ARBA" id="ARBA00022705"/>
    </source>
</evidence>
<keyword evidence="10" id="KW-1185">Reference proteome</keyword>
<dbReference type="GO" id="GO:0000428">
    <property type="term" value="C:DNA-directed RNA polymerase complex"/>
    <property type="evidence" value="ECO:0007669"/>
    <property type="project" value="UniProtKB-KW"/>
</dbReference>
<evidence type="ECO:0000256" key="2">
    <source>
        <dbReference type="ARBA" id="ARBA00022515"/>
    </source>
</evidence>
<dbReference type="Gene3D" id="3.40.1360.10">
    <property type="match status" value="1"/>
</dbReference>
<feature type="domain" description="Toprim" evidence="7">
    <location>
        <begin position="209"/>
        <end position="295"/>
    </location>
</feature>